<dbReference type="Ensembl" id="ENSAPOT00000008656.1">
    <property type="protein sequence ID" value="ENSAPOP00000024474.1"/>
    <property type="gene ID" value="ENSAPOG00000006908.1"/>
</dbReference>
<feature type="region of interest" description="Disordered" evidence="3">
    <location>
        <begin position="48"/>
        <end position="90"/>
    </location>
</feature>
<dbReference type="STRING" id="80966.ENSAPOP00000024474"/>
<name>A0A3Q1G6C6_9TELE</name>
<proteinExistence type="predicted"/>
<dbReference type="InterPro" id="IPR019410">
    <property type="entry name" value="Methyltransf_16"/>
</dbReference>
<dbReference type="InterPro" id="IPR038899">
    <property type="entry name" value="METTL22"/>
</dbReference>
<dbReference type="Pfam" id="PF10294">
    <property type="entry name" value="Methyltransf_16"/>
    <property type="match status" value="1"/>
</dbReference>
<evidence type="ECO:0000313" key="5">
    <source>
        <dbReference type="Proteomes" id="UP000257200"/>
    </source>
</evidence>
<dbReference type="Gene3D" id="3.40.50.150">
    <property type="entry name" value="Vaccinia Virus protein VP39"/>
    <property type="match status" value="1"/>
</dbReference>
<dbReference type="SUPFAM" id="SSF53335">
    <property type="entry name" value="S-adenosyl-L-methionine-dependent methyltransferases"/>
    <property type="match status" value="1"/>
</dbReference>
<dbReference type="GO" id="GO:0032259">
    <property type="term" value="P:methylation"/>
    <property type="evidence" value="ECO:0007669"/>
    <property type="project" value="UniProtKB-KW"/>
</dbReference>
<feature type="compositionally biased region" description="Basic and acidic residues" evidence="3">
    <location>
        <begin position="48"/>
        <end position="64"/>
    </location>
</feature>
<evidence type="ECO:0000313" key="4">
    <source>
        <dbReference type="Ensembl" id="ENSAPOP00000024474.1"/>
    </source>
</evidence>
<protein>
    <submittedName>
        <fullName evidence="4">Methyltransferase 22, Kin17 lysine</fullName>
    </submittedName>
</protein>
<evidence type="ECO:0000256" key="3">
    <source>
        <dbReference type="SAM" id="MobiDB-lite"/>
    </source>
</evidence>
<keyword evidence="5" id="KW-1185">Reference proteome</keyword>
<dbReference type="GO" id="GO:0008276">
    <property type="term" value="F:protein methyltransferase activity"/>
    <property type="evidence" value="ECO:0007669"/>
    <property type="project" value="InterPro"/>
</dbReference>
<dbReference type="GeneTree" id="ENSGT00510000048539"/>
<dbReference type="AlphaFoldDB" id="A0A3Q1G6C6"/>
<dbReference type="GO" id="GO:0005634">
    <property type="term" value="C:nucleus"/>
    <property type="evidence" value="ECO:0007669"/>
    <property type="project" value="TreeGrafter"/>
</dbReference>
<dbReference type="InterPro" id="IPR029063">
    <property type="entry name" value="SAM-dependent_MTases_sf"/>
</dbReference>
<dbReference type="PANTHER" id="PTHR23108">
    <property type="entry name" value="METHYLTRANSFERASE-RELATED"/>
    <property type="match status" value="1"/>
</dbReference>
<dbReference type="GO" id="GO:0060218">
    <property type="term" value="P:hematopoietic stem cell differentiation"/>
    <property type="evidence" value="ECO:0007669"/>
    <property type="project" value="Ensembl"/>
</dbReference>
<evidence type="ECO:0000256" key="1">
    <source>
        <dbReference type="ARBA" id="ARBA00022603"/>
    </source>
</evidence>
<keyword evidence="1" id="KW-0489">Methyltransferase</keyword>
<keyword evidence="1" id="KW-0808">Transferase</keyword>
<organism evidence="4 5">
    <name type="scientific">Acanthochromis polyacanthus</name>
    <name type="common">spiny chromis</name>
    <dbReference type="NCBI Taxonomy" id="80966"/>
    <lineage>
        <taxon>Eukaryota</taxon>
        <taxon>Metazoa</taxon>
        <taxon>Chordata</taxon>
        <taxon>Craniata</taxon>
        <taxon>Vertebrata</taxon>
        <taxon>Euteleostomi</taxon>
        <taxon>Actinopterygii</taxon>
        <taxon>Neopterygii</taxon>
        <taxon>Teleostei</taxon>
        <taxon>Neoteleostei</taxon>
        <taxon>Acanthomorphata</taxon>
        <taxon>Ovalentaria</taxon>
        <taxon>Pomacentridae</taxon>
        <taxon>Acanthochromis</taxon>
    </lineage>
</organism>
<sequence length="429" mass="48907">MDQITFHYDTVLSEVHMLLPSAQHLMTCLNGVGQPVFMSKFKILGEKHNHDQGKGMVKEEKYKDPGGSSGNSKRGTHEENANEGGEENVVPFLDEDGDFDIMHRPRKNFLEATDRSLVCPVILKQSSPVLEQEEENTDNEEGHCFENVIRIEHTMATPLEDVGKQVWRGAFFLADFILSEPAMFRGATVLELGAGTGLTSIIMATIAKTVYCTDVGEDLLSMCKRNVTSNKRKMEPAGGEVKVRKLDWLQHGLCTDADMEFSWTEEEVADLHNNTSFIIAADISFRNTPTSVMERSPIHKRYLSDTRVCYDDDLTDGLFRTLYQLCSNFNHTCTIFLSIEKRMNFTLRHMDISCEAYHHFRHCLSQLKDLVDGYCCFKVEQLPSNFAQFLLYERIEQLVRETLTISSCGLYLLFNFKQTEPFMSNLILI</sequence>
<keyword evidence="2" id="KW-0949">S-adenosyl-L-methionine</keyword>
<evidence type="ECO:0000256" key="2">
    <source>
        <dbReference type="ARBA" id="ARBA00022691"/>
    </source>
</evidence>
<dbReference type="CDD" id="cd02440">
    <property type="entry name" value="AdoMet_MTases"/>
    <property type="match status" value="1"/>
</dbReference>
<dbReference type="Ensembl" id="ENSAPOT00000008646.1">
    <property type="protein sequence ID" value="ENSAPOP00000005265.1"/>
    <property type="gene ID" value="ENSAPOG00000006908.1"/>
</dbReference>
<accession>A0A3Q1G6C6</accession>
<dbReference type="PANTHER" id="PTHR23108:SF0">
    <property type="entry name" value="METHYLTRANSFERASE-LIKE PROTEIN 22"/>
    <property type="match status" value="1"/>
</dbReference>
<dbReference type="Proteomes" id="UP000257200">
    <property type="component" value="Unplaced"/>
</dbReference>
<reference evidence="4" key="1">
    <citation type="submission" date="2025-05" db="UniProtKB">
        <authorList>
            <consortium name="Ensembl"/>
        </authorList>
    </citation>
    <scope>IDENTIFICATION</scope>
</reference>